<sequence>MPTAQPSLFARDDTFFGVCQAIGDDLGFNPNWLRLALPLLLFLNPTLTLVGYAAAGMIVFVSRWFFPEPRVAAEAIADPAPVEAEQDWVQLAA</sequence>
<evidence type="ECO:0000259" key="2">
    <source>
        <dbReference type="Pfam" id="PF04024"/>
    </source>
</evidence>
<accession>A0A2U2IYV4</accession>
<evidence type="ECO:0000313" key="4">
    <source>
        <dbReference type="Proteomes" id="UP000245916"/>
    </source>
</evidence>
<comment type="caution">
    <text evidence="3">The sequence shown here is derived from an EMBL/GenBank/DDBJ whole genome shotgun (WGS) entry which is preliminary data.</text>
</comment>
<keyword evidence="1" id="KW-0812">Transmembrane</keyword>
<dbReference type="AlphaFoldDB" id="A0A2U2IYV4"/>
<keyword evidence="4" id="KW-1185">Reference proteome</keyword>
<keyword evidence="1" id="KW-0472">Membrane</keyword>
<dbReference type="OrthoDB" id="7581438at2"/>
<reference evidence="3 4" key="1">
    <citation type="submission" date="2018-05" db="EMBL/GenBank/DDBJ databases">
        <title>Genome of Sphingosinicella humi QZX222.</title>
        <authorList>
            <person name="Qiao Z."/>
            <person name="Wang G."/>
        </authorList>
    </citation>
    <scope>NUCLEOTIDE SEQUENCE [LARGE SCALE GENOMIC DNA]</scope>
    <source>
        <strain evidence="3 4">QZX222</strain>
    </source>
</reference>
<dbReference type="RefSeq" id="WP_109272328.1">
    <property type="nucleotide sequence ID" value="NZ_QFFF01000002.1"/>
</dbReference>
<dbReference type="InterPro" id="IPR007168">
    <property type="entry name" value="Phageshock_PspC_N"/>
</dbReference>
<organism evidence="3 4">
    <name type="scientific">Allosphingosinicella humi</name>
    <dbReference type="NCBI Taxonomy" id="2068657"/>
    <lineage>
        <taxon>Bacteria</taxon>
        <taxon>Pseudomonadati</taxon>
        <taxon>Pseudomonadota</taxon>
        <taxon>Alphaproteobacteria</taxon>
        <taxon>Sphingomonadales</taxon>
        <taxon>Sphingomonadaceae</taxon>
        <taxon>Allosphingosinicella</taxon>
    </lineage>
</organism>
<keyword evidence="1" id="KW-1133">Transmembrane helix</keyword>
<evidence type="ECO:0000313" key="3">
    <source>
        <dbReference type="EMBL" id="PWG01266.1"/>
    </source>
</evidence>
<feature type="domain" description="Phage shock protein PspC N-terminal" evidence="2">
    <location>
        <begin position="11"/>
        <end position="59"/>
    </location>
</feature>
<evidence type="ECO:0000256" key="1">
    <source>
        <dbReference type="SAM" id="Phobius"/>
    </source>
</evidence>
<dbReference type="Proteomes" id="UP000245916">
    <property type="component" value="Unassembled WGS sequence"/>
</dbReference>
<name>A0A2U2IYV4_9SPHN</name>
<proteinExistence type="predicted"/>
<dbReference type="EMBL" id="QFFF01000002">
    <property type="protein sequence ID" value="PWG01266.1"/>
    <property type="molecule type" value="Genomic_DNA"/>
</dbReference>
<dbReference type="Pfam" id="PF04024">
    <property type="entry name" value="PspC"/>
    <property type="match status" value="1"/>
</dbReference>
<gene>
    <name evidence="3" type="ORF">DF286_14140</name>
</gene>
<protein>
    <recommendedName>
        <fullName evidence="2">Phage shock protein PspC N-terminal domain-containing protein</fullName>
    </recommendedName>
</protein>
<feature type="transmembrane region" description="Helical" evidence="1">
    <location>
        <begin position="35"/>
        <end position="61"/>
    </location>
</feature>